<comment type="caution">
    <text evidence="1">The sequence shown here is derived from an EMBL/GenBank/DDBJ whole genome shotgun (WGS) entry which is preliminary data.</text>
</comment>
<organism evidence="1 2">
    <name type="scientific">Mucilaginibacter ximonensis</name>
    <dbReference type="NCBI Taxonomy" id="538021"/>
    <lineage>
        <taxon>Bacteria</taxon>
        <taxon>Pseudomonadati</taxon>
        <taxon>Bacteroidota</taxon>
        <taxon>Sphingobacteriia</taxon>
        <taxon>Sphingobacteriales</taxon>
        <taxon>Sphingobacteriaceae</taxon>
        <taxon>Mucilaginibacter</taxon>
    </lineage>
</organism>
<evidence type="ECO:0008006" key="3">
    <source>
        <dbReference type="Google" id="ProtNLM"/>
    </source>
</evidence>
<protein>
    <recommendedName>
        <fullName evidence="3">DUF922 domain-containing protein</fullName>
    </recommendedName>
</protein>
<proteinExistence type="predicted"/>
<dbReference type="Proteomes" id="UP001597557">
    <property type="component" value="Unassembled WGS sequence"/>
</dbReference>
<name>A0ABW5YFE0_9SPHI</name>
<sequence length="178" mass="21398">MRFITFIAFLISVCCPKLLKAQVIKWDENRPLKWSDFKGRLGFGWSASTYTQINYTYKVLNLDCNYLITFDIESDFYPENSMSWSHYNGDDAYLLKHEQLHFDINELFTRKFAAAVNATVFTDNFRSEIQEIFNKNWAERCAMESRYDAESEHSRNSKMQYRWQLFVYLQLLHLPRNY</sequence>
<dbReference type="EMBL" id="JBHUPD010000003">
    <property type="protein sequence ID" value="MFD2873986.1"/>
    <property type="molecule type" value="Genomic_DNA"/>
</dbReference>
<dbReference type="InterPro" id="IPR010321">
    <property type="entry name" value="DUF922"/>
</dbReference>
<dbReference type="RefSeq" id="WP_377187780.1">
    <property type="nucleotide sequence ID" value="NZ_JBHUPD010000003.1"/>
</dbReference>
<evidence type="ECO:0000313" key="2">
    <source>
        <dbReference type="Proteomes" id="UP001597557"/>
    </source>
</evidence>
<dbReference type="Pfam" id="PF06037">
    <property type="entry name" value="DUF922"/>
    <property type="match status" value="1"/>
</dbReference>
<evidence type="ECO:0000313" key="1">
    <source>
        <dbReference type="EMBL" id="MFD2873986.1"/>
    </source>
</evidence>
<reference evidence="2" key="1">
    <citation type="journal article" date="2019" name="Int. J. Syst. Evol. Microbiol.">
        <title>The Global Catalogue of Microorganisms (GCM) 10K type strain sequencing project: providing services to taxonomists for standard genome sequencing and annotation.</title>
        <authorList>
            <consortium name="The Broad Institute Genomics Platform"/>
            <consortium name="The Broad Institute Genome Sequencing Center for Infectious Disease"/>
            <person name="Wu L."/>
            <person name="Ma J."/>
        </authorList>
    </citation>
    <scope>NUCLEOTIDE SEQUENCE [LARGE SCALE GENOMIC DNA]</scope>
    <source>
        <strain evidence="2">KCTC 22437</strain>
    </source>
</reference>
<keyword evidence="2" id="KW-1185">Reference proteome</keyword>
<gene>
    <name evidence="1" type="ORF">ACFS5N_16000</name>
</gene>
<accession>A0ABW5YFE0</accession>